<dbReference type="CDD" id="cd05466">
    <property type="entry name" value="PBP2_LTTR_substrate"/>
    <property type="match status" value="1"/>
</dbReference>
<evidence type="ECO:0000259" key="5">
    <source>
        <dbReference type="PROSITE" id="PS50931"/>
    </source>
</evidence>
<dbReference type="RefSeq" id="WP_169452527.1">
    <property type="nucleotide sequence ID" value="NZ_CP051774.1"/>
</dbReference>
<dbReference type="GO" id="GO:0003700">
    <property type="term" value="F:DNA-binding transcription factor activity"/>
    <property type="evidence" value="ECO:0007669"/>
    <property type="project" value="InterPro"/>
</dbReference>
<dbReference type="GO" id="GO:0003677">
    <property type="term" value="F:DNA binding"/>
    <property type="evidence" value="ECO:0007669"/>
    <property type="project" value="UniProtKB-KW"/>
</dbReference>
<evidence type="ECO:0000256" key="1">
    <source>
        <dbReference type="ARBA" id="ARBA00009437"/>
    </source>
</evidence>
<dbReference type="PANTHER" id="PTHR30419">
    <property type="entry name" value="HTH-TYPE TRANSCRIPTIONAL REGULATOR YBHD"/>
    <property type="match status" value="1"/>
</dbReference>
<reference evidence="6 7" key="1">
    <citation type="submission" date="2020-04" db="EMBL/GenBank/DDBJ databases">
        <title>Luteolibacter sp. G-1-1-1 isolated from soil.</title>
        <authorList>
            <person name="Dahal R.H."/>
        </authorList>
    </citation>
    <scope>NUCLEOTIDE SEQUENCE [LARGE SCALE GENOMIC DNA]</scope>
    <source>
        <strain evidence="6 7">G-1-1-1</strain>
    </source>
</reference>
<dbReference type="Gene3D" id="3.40.190.290">
    <property type="match status" value="1"/>
</dbReference>
<protein>
    <submittedName>
        <fullName evidence="6">LysR family transcriptional regulator</fullName>
    </submittedName>
</protein>
<dbReference type="InterPro" id="IPR036390">
    <property type="entry name" value="WH_DNA-bd_sf"/>
</dbReference>
<dbReference type="SUPFAM" id="SSF46785">
    <property type="entry name" value="Winged helix' DNA-binding domain"/>
    <property type="match status" value="1"/>
</dbReference>
<evidence type="ECO:0000256" key="3">
    <source>
        <dbReference type="ARBA" id="ARBA00023125"/>
    </source>
</evidence>
<dbReference type="EMBL" id="CP051774">
    <property type="protein sequence ID" value="QJE94306.1"/>
    <property type="molecule type" value="Genomic_DNA"/>
</dbReference>
<dbReference type="GO" id="GO:0005829">
    <property type="term" value="C:cytosol"/>
    <property type="evidence" value="ECO:0007669"/>
    <property type="project" value="TreeGrafter"/>
</dbReference>
<dbReference type="Pfam" id="PF03466">
    <property type="entry name" value="LysR_substrate"/>
    <property type="match status" value="1"/>
</dbReference>
<keyword evidence="4" id="KW-0804">Transcription</keyword>
<proteinExistence type="inferred from homology"/>
<dbReference type="AlphaFoldDB" id="A0A858RBD6"/>
<feature type="domain" description="HTH lysR-type" evidence="5">
    <location>
        <begin position="1"/>
        <end position="58"/>
    </location>
</feature>
<dbReference type="InterPro" id="IPR036388">
    <property type="entry name" value="WH-like_DNA-bd_sf"/>
</dbReference>
<dbReference type="SUPFAM" id="SSF53850">
    <property type="entry name" value="Periplasmic binding protein-like II"/>
    <property type="match status" value="1"/>
</dbReference>
<evidence type="ECO:0000256" key="2">
    <source>
        <dbReference type="ARBA" id="ARBA00023015"/>
    </source>
</evidence>
<keyword evidence="3" id="KW-0238">DNA-binding</keyword>
<dbReference type="PRINTS" id="PR00039">
    <property type="entry name" value="HTHLYSR"/>
</dbReference>
<dbReference type="FunFam" id="1.10.10.10:FF:000001">
    <property type="entry name" value="LysR family transcriptional regulator"/>
    <property type="match status" value="1"/>
</dbReference>
<evidence type="ECO:0000313" key="6">
    <source>
        <dbReference type="EMBL" id="QJE94306.1"/>
    </source>
</evidence>
<dbReference type="Pfam" id="PF00126">
    <property type="entry name" value="HTH_1"/>
    <property type="match status" value="1"/>
</dbReference>
<dbReference type="Gene3D" id="1.10.10.10">
    <property type="entry name" value="Winged helix-like DNA-binding domain superfamily/Winged helix DNA-binding domain"/>
    <property type="match status" value="1"/>
</dbReference>
<sequence length="309" mass="33911">MTLSQLRFAAAVARAGSFTTAAAECFATQPSLSNAVAQLEDELGEKLFVRTTRKVGLTPFGEQMLPEILRILRAQEDLEEKAKAFLSPPRPIIRIGVSPLLGTEFLSLLFEPFRDQHKALEIVLREMNMSELGQMLEAGQLDFVLGVAGSGEGKLESTFLYQEPLLYLQKGGPASRASGKAVRLAEIADETFVMVPDTCGLAKTVRSLFRSHRKTLKEYSGEAMSYRVLEQWTALGIGSAIVPESKLIGKRSGSARILDKKGAEVSISYEATWKKESEKIKHIKDFATYLKKVVPALGSGMAKGSRKLR</sequence>
<gene>
    <name evidence="6" type="ORF">HHL09_00400</name>
</gene>
<name>A0A858RBD6_9BACT</name>
<evidence type="ECO:0000313" key="7">
    <source>
        <dbReference type="Proteomes" id="UP000501812"/>
    </source>
</evidence>
<dbReference type="InterPro" id="IPR000847">
    <property type="entry name" value="LysR_HTH_N"/>
</dbReference>
<dbReference type="InterPro" id="IPR050950">
    <property type="entry name" value="HTH-type_LysR_regulators"/>
</dbReference>
<dbReference type="InterPro" id="IPR005119">
    <property type="entry name" value="LysR_subst-bd"/>
</dbReference>
<accession>A0A858RBD6</accession>
<comment type="similarity">
    <text evidence="1">Belongs to the LysR transcriptional regulatory family.</text>
</comment>
<dbReference type="PROSITE" id="PS50931">
    <property type="entry name" value="HTH_LYSR"/>
    <property type="match status" value="1"/>
</dbReference>
<organism evidence="6 7">
    <name type="scientific">Luteolibacter luteus</name>
    <dbReference type="NCBI Taxonomy" id="2728835"/>
    <lineage>
        <taxon>Bacteria</taxon>
        <taxon>Pseudomonadati</taxon>
        <taxon>Verrucomicrobiota</taxon>
        <taxon>Verrucomicrobiia</taxon>
        <taxon>Verrucomicrobiales</taxon>
        <taxon>Verrucomicrobiaceae</taxon>
        <taxon>Luteolibacter</taxon>
    </lineage>
</organism>
<evidence type="ECO:0000256" key="4">
    <source>
        <dbReference type="ARBA" id="ARBA00023163"/>
    </source>
</evidence>
<keyword evidence="7" id="KW-1185">Reference proteome</keyword>
<dbReference type="Proteomes" id="UP000501812">
    <property type="component" value="Chromosome"/>
</dbReference>
<dbReference type="KEGG" id="luo:HHL09_00400"/>
<keyword evidence="2" id="KW-0805">Transcription regulation</keyword>